<dbReference type="RefSeq" id="WP_268638949.1">
    <property type="nucleotide sequence ID" value="NZ_JAMDLZ010000038.1"/>
</dbReference>
<organism evidence="1 2">
    <name type="scientific">Lysinibacillus xylanilyticus</name>
    <dbReference type="NCBI Taxonomy" id="582475"/>
    <lineage>
        <taxon>Bacteria</taxon>
        <taxon>Bacillati</taxon>
        <taxon>Bacillota</taxon>
        <taxon>Bacilli</taxon>
        <taxon>Bacillales</taxon>
        <taxon>Bacillaceae</taxon>
        <taxon>Lysinibacillus</taxon>
    </lineage>
</organism>
<sequence length="58" mass="6918">MNLKTAKEVIEELQVTMSHMCPEEKMKLEVWLKEFYIDEIIKKESNKAHTKVYISNAF</sequence>
<accession>A0ABT4EXK3</accession>
<protein>
    <submittedName>
        <fullName evidence="1">Uncharacterized protein</fullName>
    </submittedName>
</protein>
<gene>
    <name evidence="1" type="ORF">M5W82_18765</name>
</gene>
<proteinExistence type="predicted"/>
<dbReference type="EMBL" id="JAMDLZ010000038">
    <property type="protein sequence ID" value="MCY9548929.1"/>
    <property type="molecule type" value="Genomic_DNA"/>
</dbReference>
<keyword evidence="2" id="KW-1185">Reference proteome</keyword>
<evidence type="ECO:0000313" key="1">
    <source>
        <dbReference type="EMBL" id="MCY9548929.1"/>
    </source>
</evidence>
<dbReference type="Proteomes" id="UP001527052">
    <property type="component" value="Unassembled WGS sequence"/>
</dbReference>
<comment type="caution">
    <text evidence="1">The sequence shown here is derived from an EMBL/GenBank/DDBJ whole genome shotgun (WGS) entry which is preliminary data.</text>
</comment>
<evidence type="ECO:0000313" key="2">
    <source>
        <dbReference type="Proteomes" id="UP001527052"/>
    </source>
</evidence>
<name>A0ABT4EXK3_9BACI</name>
<reference evidence="1 2" key="1">
    <citation type="submission" date="2022-05" db="EMBL/GenBank/DDBJ databases">
        <title>Genome Sequencing of Bee-Associated Microbes.</title>
        <authorList>
            <person name="Dunlap C."/>
        </authorList>
    </citation>
    <scope>NUCLEOTIDE SEQUENCE [LARGE SCALE GENOMIC DNA]</scope>
    <source>
        <strain evidence="1 2">NRRL BD-083</strain>
    </source>
</reference>